<evidence type="ECO:0000256" key="1">
    <source>
        <dbReference type="SAM" id="Phobius"/>
    </source>
</evidence>
<evidence type="ECO:0000313" key="2">
    <source>
        <dbReference type="EMBL" id="CAF3329237.1"/>
    </source>
</evidence>
<protein>
    <submittedName>
        <fullName evidence="2">Uncharacterized protein</fullName>
    </submittedName>
</protein>
<keyword evidence="1" id="KW-0812">Transmembrane</keyword>
<dbReference type="EMBL" id="CAJNYU010000113">
    <property type="protein sequence ID" value="CAF3329237.1"/>
    <property type="molecule type" value="Genomic_DNA"/>
</dbReference>
<keyword evidence="1" id="KW-1133">Transmembrane helix</keyword>
<proteinExistence type="predicted"/>
<sequence>MIDFESSIRSRPYVADFQTDCEVAIFSLIYSWKDGFTDLTSMPRIVYERDGTLGRVTGFLLGILNRLFKLIVGTLGSLIWLFRGVYANINDKILINKELEICTLNTLGLDSSALSTMMNKQH</sequence>
<dbReference type="Proteomes" id="UP000663869">
    <property type="component" value="Unassembled WGS sequence"/>
</dbReference>
<keyword evidence="1" id="KW-0472">Membrane</keyword>
<comment type="caution">
    <text evidence="2">The sequence shown here is derived from an EMBL/GenBank/DDBJ whole genome shotgun (WGS) entry which is preliminary data.</text>
</comment>
<organism evidence="2 3">
    <name type="scientific">Rotaria socialis</name>
    <dbReference type="NCBI Taxonomy" id="392032"/>
    <lineage>
        <taxon>Eukaryota</taxon>
        <taxon>Metazoa</taxon>
        <taxon>Spiralia</taxon>
        <taxon>Gnathifera</taxon>
        <taxon>Rotifera</taxon>
        <taxon>Eurotatoria</taxon>
        <taxon>Bdelloidea</taxon>
        <taxon>Philodinida</taxon>
        <taxon>Philodinidae</taxon>
        <taxon>Rotaria</taxon>
    </lineage>
</organism>
<feature type="transmembrane region" description="Helical" evidence="1">
    <location>
        <begin position="59"/>
        <end position="82"/>
    </location>
</feature>
<gene>
    <name evidence="2" type="ORF">FME351_LOCUS2293</name>
</gene>
<name>A0A817UC13_9BILA</name>
<evidence type="ECO:0000313" key="3">
    <source>
        <dbReference type="Proteomes" id="UP000663869"/>
    </source>
</evidence>
<dbReference type="AlphaFoldDB" id="A0A817UC13"/>
<reference evidence="2" key="1">
    <citation type="submission" date="2021-02" db="EMBL/GenBank/DDBJ databases">
        <authorList>
            <person name="Nowell W R."/>
        </authorList>
    </citation>
    <scope>NUCLEOTIDE SEQUENCE</scope>
</reference>
<accession>A0A817UC13</accession>